<reference evidence="1 2" key="2">
    <citation type="journal article" date="2013" name="Plant Cell Physiol.">
        <title>Rice Annotation Project Database (RAP-DB): an integrative and interactive database for rice genomics.</title>
        <authorList>
            <person name="Sakai H."/>
            <person name="Lee S.S."/>
            <person name="Tanaka T."/>
            <person name="Numa H."/>
            <person name="Kim J."/>
            <person name="Kawahara Y."/>
            <person name="Wakimoto H."/>
            <person name="Yang C.C."/>
            <person name="Iwamoto M."/>
            <person name="Abe T."/>
            <person name="Yamada Y."/>
            <person name="Muto A."/>
            <person name="Inokuchi H."/>
            <person name="Ikemura T."/>
            <person name="Matsumoto T."/>
            <person name="Sasaki T."/>
            <person name="Itoh T."/>
        </authorList>
    </citation>
    <scope>NUCLEOTIDE SEQUENCE [LARGE SCALE GENOMIC DNA]</scope>
    <source>
        <strain evidence="2">cv. Nipponbare</strain>
    </source>
</reference>
<dbReference type="PaxDb" id="39947-A0A0P0XXZ9"/>
<evidence type="ECO:0000313" key="1">
    <source>
        <dbReference type="EMBL" id="BAT12252.1"/>
    </source>
</evidence>
<dbReference type="AlphaFoldDB" id="A0A0P0XXZ9"/>
<organism evidence="1 2">
    <name type="scientific">Oryza sativa subsp. japonica</name>
    <name type="common">Rice</name>
    <dbReference type="NCBI Taxonomy" id="39947"/>
    <lineage>
        <taxon>Eukaryota</taxon>
        <taxon>Viridiplantae</taxon>
        <taxon>Streptophyta</taxon>
        <taxon>Embryophyta</taxon>
        <taxon>Tracheophyta</taxon>
        <taxon>Spermatophyta</taxon>
        <taxon>Magnoliopsida</taxon>
        <taxon>Liliopsida</taxon>
        <taxon>Poales</taxon>
        <taxon>Poaceae</taxon>
        <taxon>BOP clade</taxon>
        <taxon>Oryzoideae</taxon>
        <taxon>Oryzeae</taxon>
        <taxon>Oryzinae</taxon>
        <taxon>Oryza</taxon>
        <taxon>Oryza sativa</taxon>
    </lineage>
</organism>
<reference evidence="2" key="1">
    <citation type="journal article" date="2005" name="Nature">
        <title>The map-based sequence of the rice genome.</title>
        <authorList>
            <consortium name="International rice genome sequencing project (IRGSP)"/>
            <person name="Matsumoto T."/>
            <person name="Wu J."/>
            <person name="Kanamori H."/>
            <person name="Katayose Y."/>
            <person name="Fujisawa M."/>
            <person name="Namiki N."/>
            <person name="Mizuno H."/>
            <person name="Yamamoto K."/>
            <person name="Antonio B.A."/>
            <person name="Baba T."/>
            <person name="Sakata K."/>
            <person name="Nagamura Y."/>
            <person name="Aoki H."/>
            <person name="Arikawa K."/>
            <person name="Arita K."/>
            <person name="Bito T."/>
            <person name="Chiden Y."/>
            <person name="Fujitsuka N."/>
            <person name="Fukunaka R."/>
            <person name="Hamada M."/>
            <person name="Harada C."/>
            <person name="Hayashi A."/>
            <person name="Hijishita S."/>
            <person name="Honda M."/>
            <person name="Hosokawa S."/>
            <person name="Ichikawa Y."/>
            <person name="Idonuma A."/>
            <person name="Iijima M."/>
            <person name="Ikeda M."/>
            <person name="Ikeno M."/>
            <person name="Ito K."/>
            <person name="Ito S."/>
            <person name="Ito T."/>
            <person name="Ito Y."/>
            <person name="Ito Y."/>
            <person name="Iwabuchi A."/>
            <person name="Kamiya K."/>
            <person name="Karasawa W."/>
            <person name="Kurita K."/>
            <person name="Katagiri S."/>
            <person name="Kikuta A."/>
            <person name="Kobayashi H."/>
            <person name="Kobayashi N."/>
            <person name="Machita K."/>
            <person name="Maehara T."/>
            <person name="Masukawa M."/>
            <person name="Mizubayashi T."/>
            <person name="Mukai Y."/>
            <person name="Nagasaki H."/>
            <person name="Nagata Y."/>
            <person name="Naito S."/>
            <person name="Nakashima M."/>
            <person name="Nakama Y."/>
            <person name="Nakamichi Y."/>
            <person name="Nakamura M."/>
            <person name="Meguro A."/>
            <person name="Negishi M."/>
            <person name="Ohta I."/>
            <person name="Ohta T."/>
            <person name="Okamoto M."/>
            <person name="Ono N."/>
            <person name="Saji S."/>
            <person name="Sakaguchi M."/>
            <person name="Sakai K."/>
            <person name="Shibata M."/>
            <person name="Shimokawa T."/>
            <person name="Song J."/>
            <person name="Takazaki Y."/>
            <person name="Terasawa K."/>
            <person name="Tsugane M."/>
            <person name="Tsuji K."/>
            <person name="Ueda S."/>
            <person name="Waki K."/>
            <person name="Yamagata H."/>
            <person name="Yamamoto M."/>
            <person name="Yamamoto S."/>
            <person name="Yamane H."/>
            <person name="Yoshiki S."/>
            <person name="Yoshihara R."/>
            <person name="Yukawa K."/>
            <person name="Zhong H."/>
            <person name="Yano M."/>
            <person name="Yuan Q."/>
            <person name="Ouyang S."/>
            <person name="Liu J."/>
            <person name="Jones K.M."/>
            <person name="Gansberger K."/>
            <person name="Moffat K."/>
            <person name="Hill J."/>
            <person name="Bera J."/>
            <person name="Fadrosh D."/>
            <person name="Jin S."/>
            <person name="Johri S."/>
            <person name="Kim M."/>
            <person name="Overton L."/>
            <person name="Reardon M."/>
            <person name="Tsitrin T."/>
            <person name="Vuong H."/>
            <person name="Weaver B."/>
            <person name="Ciecko A."/>
            <person name="Tallon L."/>
            <person name="Jackson J."/>
            <person name="Pai G."/>
            <person name="Aken S.V."/>
            <person name="Utterback T."/>
            <person name="Reidmuller S."/>
            <person name="Feldblyum T."/>
            <person name="Hsiao J."/>
            <person name="Zismann V."/>
            <person name="Iobst S."/>
            <person name="de Vazeille A.R."/>
            <person name="Buell C.R."/>
            <person name="Ying K."/>
            <person name="Li Y."/>
            <person name="Lu T."/>
            <person name="Huang Y."/>
            <person name="Zhao Q."/>
            <person name="Feng Q."/>
            <person name="Zhang L."/>
            <person name="Zhu J."/>
            <person name="Weng Q."/>
            <person name="Mu J."/>
            <person name="Lu Y."/>
            <person name="Fan D."/>
            <person name="Liu Y."/>
            <person name="Guan J."/>
            <person name="Zhang Y."/>
            <person name="Yu S."/>
            <person name="Liu X."/>
            <person name="Zhang Y."/>
            <person name="Hong G."/>
            <person name="Han B."/>
            <person name="Choisne N."/>
            <person name="Demange N."/>
            <person name="Orjeda G."/>
            <person name="Samain S."/>
            <person name="Cattolico L."/>
            <person name="Pelletier E."/>
            <person name="Couloux A."/>
            <person name="Segurens B."/>
            <person name="Wincker P."/>
            <person name="D'Hont A."/>
            <person name="Scarpelli C."/>
            <person name="Weissenbach J."/>
            <person name="Salanoubat M."/>
            <person name="Quetier F."/>
            <person name="Yu Y."/>
            <person name="Kim H.R."/>
            <person name="Rambo T."/>
            <person name="Currie J."/>
            <person name="Collura K."/>
            <person name="Luo M."/>
            <person name="Yang T."/>
            <person name="Ammiraju J.S.S."/>
            <person name="Engler F."/>
            <person name="Soderlund C."/>
            <person name="Wing R.A."/>
            <person name="Palmer L.E."/>
            <person name="de la Bastide M."/>
            <person name="Spiegel L."/>
            <person name="Nascimento L."/>
            <person name="Zutavern T."/>
            <person name="O'Shaughnessy A."/>
            <person name="Dike S."/>
            <person name="Dedhia N."/>
            <person name="Preston R."/>
            <person name="Balija V."/>
            <person name="McCombie W.R."/>
            <person name="Chow T."/>
            <person name="Chen H."/>
            <person name="Chung M."/>
            <person name="Chen C."/>
            <person name="Shaw J."/>
            <person name="Wu H."/>
            <person name="Hsiao K."/>
            <person name="Chao Y."/>
            <person name="Chu M."/>
            <person name="Cheng C."/>
            <person name="Hour A."/>
            <person name="Lee P."/>
            <person name="Lin S."/>
            <person name="Lin Y."/>
            <person name="Liou J."/>
            <person name="Liu S."/>
            <person name="Hsing Y."/>
            <person name="Raghuvanshi S."/>
            <person name="Mohanty A."/>
            <person name="Bharti A.K."/>
            <person name="Gaur A."/>
            <person name="Gupta V."/>
            <person name="Kumar D."/>
            <person name="Ravi V."/>
            <person name="Vij S."/>
            <person name="Kapur A."/>
            <person name="Khurana P."/>
            <person name="Khurana P."/>
            <person name="Khurana J.P."/>
            <person name="Tyagi A.K."/>
            <person name="Gaikwad K."/>
            <person name="Singh A."/>
            <person name="Dalal V."/>
            <person name="Srivastava S."/>
            <person name="Dixit A."/>
            <person name="Pal A.K."/>
            <person name="Ghazi I.A."/>
            <person name="Yadav M."/>
            <person name="Pandit A."/>
            <person name="Bhargava A."/>
            <person name="Sureshbabu K."/>
            <person name="Batra K."/>
            <person name="Sharma T.R."/>
            <person name="Mohapatra T."/>
            <person name="Singh N.K."/>
            <person name="Messing J."/>
            <person name="Nelson A.B."/>
            <person name="Fuks G."/>
            <person name="Kavchok S."/>
            <person name="Keizer G."/>
            <person name="Linton E."/>
            <person name="Llaca V."/>
            <person name="Song R."/>
            <person name="Tanyolac B."/>
            <person name="Young S."/>
            <person name="Ho-Il K."/>
            <person name="Hahn J.H."/>
            <person name="Sangsakoo G."/>
            <person name="Vanavichit A."/>
            <person name="de Mattos Luiz.A.T."/>
            <person name="Zimmer P.D."/>
            <person name="Malone G."/>
            <person name="Dellagostin O."/>
            <person name="de Oliveira A.C."/>
            <person name="Bevan M."/>
            <person name="Bancroft I."/>
            <person name="Minx P."/>
            <person name="Cordum H."/>
            <person name="Wilson R."/>
            <person name="Cheng Z."/>
            <person name="Jin W."/>
            <person name="Jiang J."/>
            <person name="Leong S.A."/>
            <person name="Iwama H."/>
            <person name="Gojobori T."/>
            <person name="Itoh T."/>
            <person name="Niimura Y."/>
            <person name="Fujii Y."/>
            <person name="Habara T."/>
            <person name="Sakai H."/>
            <person name="Sato Y."/>
            <person name="Wilson G."/>
            <person name="Kumar K."/>
            <person name="McCouch S."/>
            <person name="Juretic N."/>
            <person name="Hoen D."/>
            <person name="Wright S."/>
            <person name="Bruskiewich R."/>
            <person name="Bureau T."/>
            <person name="Miyao A."/>
            <person name="Hirochika H."/>
            <person name="Nishikawa T."/>
            <person name="Kadowaki K."/>
            <person name="Sugiura M."/>
            <person name="Burr B."/>
            <person name="Sasaki T."/>
        </authorList>
    </citation>
    <scope>NUCLEOTIDE SEQUENCE [LARGE SCALE GENOMIC DNA]</scope>
    <source>
        <strain evidence="2">cv. Nipponbare</strain>
    </source>
</reference>
<sequence>MHSIHCMHRSKTENSNGGRTTFLTSLSILPLEIWHKQQCHNFDETSEVRFSFLLSTRTQHSHSQKEITNKADLATQDQYIHYYTIVHICHFISIRIQFGYTYYQVSLQRMDIKTSGSKSVKPFASSRRKSPTASTFASTPLATLMDLSLLCVVLIERNPFKQLHT</sequence>
<proteinExistence type="predicted"/>
<accession>A0A0P0XXZ9</accession>
<dbReference type="Gramene" id="Os10t0580550-01">
    <property type="protein sequence ID" value="Os10t0580550-01"/>
    <property type="gene ID" value="Os10g0580550"/>
</dbReference>
<evidence type="ECO:0000313" key="2">
    <source>
        <dbReference type="Proteomes" id="UP000059680"/>
    </source>
</evidence>
<name>A0A0P0XXZ9_ORYSJ</name>
<dbReference type="InParanoid" id="A0A0P0XXZ9"/>
<dbReference type="Proteomes" id="UP000059680">
    <property type="component" value="Chromosome 10"/>
</dbReference>
<gene>
    <name evidence="1" type="ordered locus">Os10g0580550</name>
    <name evidence="1" type="ORF">OSNPB_100580550</name>
</gene>
<keyword evidence="2" id="KW-1185">Reference proteome</keyword>
<protein>
    <submittedName>
        <fullName evidence="1">Os10g0580550 protein</fullName>
    </submittedName>
</protein>
<dbReference type="EMBL" id="AP014966">
    <property type="protein sequence ID" value="BAT12252.1"/>
    <property type="molecule type" value="Genomic_DNA"/>
</dbReference>
<reference evidence="1 2" key="3">
    <citation type="journal article" date="2013" name="Rice">
        <title>Improvement of the Oryza sativa Nipponbare reference genome using next generation sequence and optical map data.</title>
        <authorList>
            <person name="Kawahara Y."/>
            <person name="de la Bastide M."/>
            <person name="Hamilton J.P."/>
            <person name="Kanamori H."/>
            <person name="McCombie W.R."/>
            <person name="Ouyang S."/>
            <person name="Schwartz D.C."/>
            <person name="Tanaka T."/>
            <person name="Wu J."/>
            <person name="Zhou S."/>
            <person name="Childs K.L."/>
            <person name="Davidson R.M."/>
            <person name="Lin H."/>
            <person name="Quesada-Ocampo L."/>
            <person name="Vaillancourt B."/>
            <person name="Sakai H."/>
            <person name="Lee S.S."/>
            <person name="Kim J."/>
            <person name="Numa H."/>
            <person name="Itoh T."/>
            <person name="Buell C.R."/>
            <person name="Matsumoto T."/>
        </authorList>
    </citation>
    <scope>NUCLEOTIDE SEQUENCE [LARGE SCALE GENOMIC DNA]</scope>
    <source>
        <strain evidence="2">cv. Nipponbare</strain>
    </source>
</reference>